<dbReference type="InterPro" id="IPR020846">
    <property type="entry name" value="MFS_dom"/>
</dbReference>
<dbReference type="GO" id="GO:0022857">
    <property type="term" value="F:transmembrane transporter activity"/>
    <property type="evidence" value="ECO:0007669"/>
    <property type="project" value="InterPro"/>
</dbReference>
<feature type="transmembrane region" description="Helical" evidence="6">
    <location>
        <begin position="164"/>
        <end position="186"/>
    </location>
</feature>
<reference evidence="8 9" key="1">
    <citation type="journal article" date="2018" name="Genome Announc.">
        <title>Complete genomes of two Megasphaera elsdenii strains, NCIMB 702410 and ATCC 25940.</title>
        <authorList>
            <person name="Hatmaker E.A."/>
            <person name="O'Dell K."/>
            <person name="Riley L.A."/>
            <person name="Klingeman D.M."/>
            <person name="Guss A.M."/>
        </authorList>
    </citation>
    <scope>NUCLEOTIDE SEQUENCE [LARGE SCALE GENOMIC DNA]</scope>
    <source>
        <strain evidence="8 9">NCIMB702410</strain>
    </source>
</reference>
<feature type="transmembrane region" description="Helical" evidence="6">
    <location>
        <begin position="107"/>
        <end position="129"/>
    </location>
</feature>
<feature type="transmembrane region" description="Helical" evidence="6">
    <location>
        <begin position="334"/>
        <end position="356"/>
    </location>
</feature>
<dbReference type="GO" id="GO:0005886">
    <property type="term" value="C:plasma membrane"/>
    <property type="evidence" value="ECO:0007669"/>
    <property type="project" value="UniProtKB-SubCell"/>
</dbReference>
<feature type="transmembrane region" description="Helical" evidence="6">
    <location>
        <begin position="274"/>
        <end position="293"/>
    </location>
</feature>
<evidence type="ECO:0000256" key="5">
    <source>
        <dbReference type="ARBA" id="ARBA00023136"/>
    </source>
</evidence>
<evidence type="ECO:0000256" key="2">
    <source>
        <dbReference type="ARBA" id="ARBA00022448"/>
    </source>
</evidence>
<evidence type="ECO:0000313" key="8">
    <source>
        <dbReference type="EMBL" id="AVO26775.1"/>
    </source>
</evidence>
<keyword evidence="4 6" id="KW-1133">Transmembrane helix</keyword>
<comment type="subcellular location">
    <subcellularLocation>
        <location evidence="1">Cell membrane</location>
        <topology evidence="1">Multi-pass membrane protein</topology>
    </subcellularLocation>
</comment>
<feature type="transmembrane region" description="Helical" evidence="6">
    <location>
        <begin position="77"/>
        <end position="95"/>
    </location>
</feature>
<sequence length="391" mass="41878">MAKEKLWTGPFLSMGSTNFFQLMTQYILVTTLPLCIIDSFQGSEIEAGLAMTFFQIGTSLFRPAAGYFVDKENKRHLLLFSLIVFLIIIGAFNGIENVAEIYGLRLLHGIIFALATTIAASIAVLVIPASRRGEGIGYFSVTTNLAMVVGPLAGLLLYNGLGMSGLFLSLTALAILTLVIAAIVPLPKAVVKPVPRTHDEPIWSHIVEKKSLPASLLGGLVFFAYGGILTFIPLYAASLHLSDSTGLFFAIFALVIVLSRPVVGNVFDRMGASAIVYPGFIIFMAGFIVFSQVTSQVTLLIAAAILGLGFGALSPAFQTLAIQSVPAERAGAATATYFWFLDIFVGLAAMLLGFVAKLFGYMLLYGGICTAVTAAAMILYYFLFTRSAQRT</sequence>
<feature type="transmembrane region" description="Helical" evidence="6">
    <location>
        <begin position="214"/>
        <end position="235"/>
    </location>
</feature>
<accession>A0A2S0M5N0</accession>
<evidence type="ECO:0000256" key="4">
    <source>
        <dbReference type="ARBA" id="ARBA00022989"/>
    </source>
</evidence>
<feature type="transmembrane region" description="Helical" evidence="6">
    <location>
        <begin position="299"/>
        <end position="322"/>
    </location>
</feature>
<dbReference type="PROSITE" id="PS50850">
    <property type="entry name" value="MFS"/>
    <property type="match status" value="1"/>
</dbReference>
<feature type="domain" description="Major facilitator superfamily (MFS) profile" evidence="7">
    <location>
        <begin position="10"/>
        <end position="388"/>
    </location>
</feature>
<dbReference type="InterPro" id="IPR011701">
    <property type="entry name" value="MFS"/>
</dbReference>
<evidence type="ECO:0000259" key="7">
    <source>
        <dbReference type="PROSITE" id="PS50850"/>
    </source>
</evidence>
<dbReference type="AlphaFoldDB" id="A0A2S0M5N0"/>
<name>A0A2S0M5N0_MEGEL</name>
<evidence type="ECO:0000256" key="1">
    <source>
        <dbReference type="ARBA" id="ARBA00004651"/>
    </source>
</evidence>
<feature type="transmembrane region" description="Helical" evidence="6">
    <location>
        <begin position="247"/>
        <end position="267"/>
    </location>
</feature>
<dbReference type="InterPro" id="IPR036259">
    <property type="entry name" value="MFS_trans_sf"/>
</dbReference>
<dbReference type="OrthoDB" id="9814001at2"/>
<organism evidence="8 9">
    <name type="scientific">Megasphaera elsdenii</name>
    <dbReference type="NCBI Taxonomy" id="907"/>
    <lineage>
        <taxon>Bacteria</taxon>
        <taxon>Bacillati</taxon>
        <taxon>Bacillota</taxon>
        <taxon>Negativicutes</taxon>
        <taxon>Veillonellales</taxon>
        <taxon>Veillonellaceae</taxon>
        <taxon>Megasphaera</taxon>
    </lineage>
</organism>
<keyword evidence="5 6" id="KW-0472">Membrane</keyword>
<dbReference type="Gene3D" id="1.20.1250.20">
    <property type="entry name" value="MFS general substrate transporter like domains"/>
    <property type="match status" value="1"/>
</dbReference>
<feature type="transmembrane region" description="Helical" evidence="6">
    <location>
        <begin position="136"/>
        <end position="158"/>
    </location>
</feature>
<dbReference type="CDD" id="cd17489">
    <property type="entry name" value="MFS_YfcJ_like"/>
    <property type="match status" value="1"/>
</dbReference>
<gene>
    <name evidence="8" type="ORF">C6Y28_03635</name>
</gene>
<dbReference type="PANTHER" id="PTHR23531">
    <property type="entry name" value="QUINOLENE RESISTANCE PROTEIN NORA"/>
    <property type="match status" value="1"/>
</dbReference>
<feature type="transmembrane region" description="Helical" evidence="6">
    <location>
        <begin position="362"/>
        <end position="383"/>
    </location>
</feature>
<keyword evidence="2" id="KW-0813">Transport</keyword>
<dbReference type="Pfam" id="PF07690">
    <property type="entry name" value="MFS_1"/>
    <property type="match status" value="1"/>
</dbReference>
<evidence type="ECO:0000256" key="3">
    <source>
        <dbReference type="ARBA" id="ARBA00022692"/>
    </source>
</evidence>
<keyword evidence="3 6" id="KW-0812">Transmembrane</keyword>
<dbReference type="InterPro" id="IPR052714">
    <property type="entry name" value="MFS_Exporter"/>
</dbReference>
<proteinExistence type="predicted"/>
<dbReference type="EMBL" id="CP027569">
    <property type="protein sequence ID" value="AVO26775.1"/>
    <property type="molecule type" value="Genomic_DNA"/>
</dbReference>
<dbReference type="SUPFAM" id="SSF103473">
    <property type="entry name" value="MFS general substrate transporter"/>
    <property type="match status" value="1"/>
</dbReference>
<protein>
    <submittedName>
        <fullName evidence="8">MFS transporter</fullName>
    </submittedName>
</protein>
<dbReference type="PANTHER" id="PTHR23531:SF2">
    <property type="entry name" value="PERMEASE"/>
    <property type="match status" value="1"/>
</dbReference>
<dbReference type="Proteomes" id="UP000238358">
    <property type="component" value="Chromosome"/>
</dbReference>
<evidence type="ECO:0000256" key="6">
    <source>
        <dbReference type="SAM" id="Phobius"/>
    </source>
</evidence>
<evidence type="ECO:0000313" key="9">
    <source>
        <dbReference type="Proteomes" id="UP000238358"/>
    </source>
</evidence>